<dbReference type="SUPFAM" id="SSF53448">
    <property type="entry name" value="Nucleotide-diphospho-sugar transferases"/>
    <property type="match status" value="1"/>
</dbReference>
<dbReference type="AlphaFoldDB" id="A0A7X1NAY7"/>
<dbReference type="EMBL" id="WHNP01000014">
    <property type="protein sequence ID" value="MPW18624.1"/>
    <property type="molecule type" value="Genomic_DNA"/>
</dbReference>
<dbReference type="Proteomes" id="UP000484381">
    <property type="component" value="Unassembled WGS sequence"/>
</dbReference>
<protein>
    <recommendedName>
        <fullName evidence="3">Glycosyltransferase like family protein</fullName>
    </recommendedName>
</protein>
<comment type="caution">
    <text evidence="1">The sequence shown here is derived from an EMBL/GenBank/DDBJ whole genome shotgun (WGS) entry which is preliminary data.</text>
</comment>
<evidence type="ECO:0000313" key="1">
    <source>
        <dbReference type="EMBL" id="MPW18624.1"/>
    </source>
</evidence>
<proteinExistence type="predicted"/>
<evidence type="ECO:0008006" key="3">
    <source>
        <dbReference type="Google" id="ProtNLM"/>
    </source>
</evidence>
<gene>
    <name evidence="1" type="ORF">GCT13_17295</name>
</gene>
<dbReference type="InterPro" id="IPR029044">
    <property type="entry name" value="Nucleotide-diphossugar_trans"/>
</dbReference>
<dbReference type="Gene3D" id="3.90.550.10">
    <property type="entry name" value="Spore Coat Polysaccharide Biosynthesis Protein SpsA, Chain A"/>
    <property type="match status" value="1"/>
</dbReference>
<reference evidence="1 2" key="1">
    <citation type="submission" date="2019-10" db="EMBL/GenBank/DDBJ databases">
        <title>Paraburkholderia sp. isolated from nodules of Mimosa pudica from Brazilian Atlantic Forest soils.</title>
        <authorList>
            <person name="Paulitsch F."/>
            <person name="Hungria M."/>
            <person name="Dall'Agnol R."/>
        </authorList>
    </citation>
    <scope>NUCLEOTIDE SEQUENCE [LARGE SCALE GENOMIC DNA]</scope>
    <source>
        <strain evidence="1 2">CNPSo 3157</strain>
    </source>
</reference>
<accession>A0A7X1NAY7</accession>
<organism evidence="1 2">
    <name type="scientific">Paraburkholderia franconis</name>
    <dbReference type="NCBI Taxonomy" id="2654983"/>
    <lineage>
        <taxon>Bacteria</taxon>
        <taxon>Pseudomonadati</taxon>
        <taxon>Pseudomonadota</taxon>
        <taxon>Betaproteobacteria</taxon>
        <taxon>Burkholderiales</taxon>
        <taxon>Burkholderiaceae</taxon>
        <taxon>Paraburkholderia</taxon>
    </lineage>
</organism>
<evidence type="ECO:0000313" key="2">
    <source>
        <dbReference type="Proteomes" id="UP000484381"/>
    </source>
</evidence>
<sequence>MKPIRLVCATRSPRETFLTHTALGLSLSLYRFPQAPEVLLFDNNTRGLPVVYNVAIDAAKKDPAILVFAHDDIWLNDFYWVERIREAVQHFDIAGVAGNRRRVAQQAAWAFMKANPDVDGSQPSHFHWDEPQYLSGAVGHGKMFPCEISRYGPSGVECKLLDGLLLIADSEKLAAHDLRFDERFDFHFYDLDFCRQAELRNMKMGTWPISVVHESAGAFATPRWHAGYKKYLEKYGE</sequence>
<name>A0A7X1NAY7_9BURK</name>
<keyword evidence="2" id="KW-1185">Reference proteome</keyword>